<evidence type="ECO:0008006" key="10">
    <source>
        <dbReference type="Google" id="ProtNLM"/>
    </source>
</evidence>
<dbReference type="InterPro" id="IPR011989">
    <property type="entry name" value="ARM-like"/>
</dbReference>
<dbReference type="GO" id="GO:0000785">
    <property type="term" value="C:chromatin"/>
    <property type="evidence" value="ECO:0007669"/>
    <property type="project" value="TreeGrafter"/>
</dbReference>
<evidence type="ECO:0000256" key="3">
    <source>
        <dbReference type="ARBA" id="ARBA00022737"/>
    </source>
</evidence>
<protein>
    <recommendedName>
        <fullName evidence="10">Sister chromatid cohesion protein PDS5 homolog A</fullName>
    </recommendedName>
</protein>
<proteinExistence type="predicted"/>
<dbReference type="GO" id="GO:0006281">
    <property type="term" value="P:DNA repair"/>
    <property type="evidence" value="ECO:0007669"/>
    <property type="project" value="TreeGrafter"/>
</dbReference>
<evidence type="ECO:0000256" key="6">
    <source>
        <dbReference type="ARBA" id="ARBA00023306"/>
    </source>
</evidence>
<name>A0A9Q0EZ25_9TELE</name>
<dbReference type="InterPro" id="IPR039776">
    <property type="entry name" value="Pds5"/>
</dbReference>
<evidence type="ECO:0000256" key="7">
    <source>
        <dbReference type="SAM" id="MobiDB-lite"/>
    </source>
</evidence>
<feature type="compositionally biased region" description="Basic and acidic residues" evidence="7">
    <location>
        <begin position="1165"/>
        <end position="1179"/>
    </location>
</feature>
<dbReference type="SUPFAM" id="SSF48371">
    <property type="entry name" value="ARM repeat"/>
    <property type="match status" value="1"/>
</dbReference>
<dbReference type="GO" id="GO:0005634">
    <property type="term" value="C:nucleus"/>
    <property type="evidence" value="ECO:0007669"/>
    <property type="project" value="UniProtKB-SubCell"/>
</dbReference>
<evidence type="ECO:0000256" key="1">
    <source>
        <dbReference type="ARBA" id="ARBA00004123"/>
    </source>
</evidence>
<accession>A0A9Q0EZ25</accession>
<dbReference type="GO" id="GO:0007064">
    <property type="term" value="P:mitotic sister chromatid cohesion"/>
    <property type="evidence" value="ECO:0007669"/>
    <property type="project" value="InterPro"/>
</dbReference>
<dbReference type="OrthoDB" id="200660at2759"/>
<feature type="region of interest" description="Disordered" evidence="7">
    <location>
        <begin position="1132"/>
        <end position="1179"/>
    </location>
</feature>
<comment type="subcellular location">
    <subcellularLocation>
        <location evidence="1">Nucleus</location>
    </subcellularLocation>
</comment>
<evidence type="ECO:0000256" key="2">
    <source>
        <dbReference type="ARBA" id="ARBA00022618"/>
    </source>
</evidence>
<reference evidence="8" key="1">
    <citation type="submission" date="2022-07" db="EMBL/GenBank/DDBJ databases">
        <title>Chromosome-level genome of Muraenolepis orangiensis.</title>
        <authorList>
            <person name="Kim J."/>
        </authorList>
    </citation>
    <scope>NUCLEOTIDE SEQUENCE</scope>
    <source>
        <strain evidence="8">KU_S4_2022</strain>
        <tissue evidence="8">Muscle</tissue>
    </source>
</reference>
<gene>
    <name evidence="8" type="ORF">NHX12_018891</name>
</gene>
<dbReference type="Pfam" id="PF20168">
    <property type="entry name" value="PDS5"/>
    <property type="match status" value="2"/>
</dbReference>
<keyword evidence="2" id="KW-0132">Cell division</keyword>
<evidence type="ECO:0000313" key="8">
    <source>
        <dbReference type="EMBL" id="KAJ3615323.1"/>
    </source>
</evidence>
<evidence type="ECO:0000256" key="5">
    <source>
        <dbReference type="ARBA" id="ARBA00023242"/>
    </source>
</evidence>
<dbReference type="PANTHER" id="PTHR12663">
    <property type="entry name" value="ANDROGEN INDUCED INHIBITOR OF PROLIFERATION AS3 / PDS5-RELATED"/>
    <property type="match status" value="1"/>
</dbReference>
<keyword evidence="5" id="KW-0539">Nucleus</keyword>
<feature type="region of interest" description="Disordered" evidence="7">
    <location>
        <begin position="1050"/>
        <end position="1093"/>
    </location>
</feature>
<keyword evidence="6" id="KW-0131">Cell cycle</keyword>
<dbReference type="GO" id="GO:0051301">
    <property type="term" value="P:cell division"/>
    <property type="evidence" value="ECO:0007669"/>
    <property type="project" value="UniProtKB-KW"/>
</dbReference>
<keyword evidence="4" id="KW-0498">Mitosis</keyword>
<comment type="caution">
    <text evidence="8">The sequence shown here is derived from an EMBL/GenBank/DDBJ whole genome shotgun (WGS) entry which is preliminary data.</text>
</comment>
<keyword evidence="9" id="KW-1185">Reference proteome</keyword>
<evidence type="ECO:0000256" key="4">
    <source>
        <dbReference type="ARBA" id="ARBA00022776"/>
    </source>
</evidence>
<evidence type="ECO:0000313" key="9">
    <source>
        <dbReference type="Proteomes" id="UP001148018"/>
    </source>
</evidence>
<feature type="compositionally biased region" description="Polar residues" evidence="7">
    <location>
        <begin position="1050"/>
        <end position="1073"/>
    </location>
</feature>
<dbReference type="Proteomes" id="UP001148018">
    <property type="component" value="Unassembled WGS sequence"/>
</dbReference>
<dbReference type="EMBL" id="JANIIK010000034">
    <property type="protein sequence ID" value="KAJ3615323.1"/>
    <property type="molecule type" value="Genomic_DNA"/>
</dbReference>
<keyword evidence="3" id="KW-0677">Repeat</keyword>
<dbReference type="PANTHER" id="PTHR12663:SF2">
    <property type="entry name" value="SISTER CHROMATID COHESION PROTEIN PDS5 HOMOLOG A"/>
    <property type="match status" value="1"/>
</dbReference>
<dbReference type="AlphaFoldDB" id="A0A9Q0EZ25"/>
<dbReference type="InterPro" id="IPR016024">
    <property type="entry name" value="ARM-type_fold"/>
</dbReference>
<dbReference type="Gene3D" id="1.25.10.10">
    <property type="entry name" value="Leucine-rich Repeat Variant"/>
    <property type="match status" value="1"/>
</dbReference>
<organism evidence="8 9">
    <name type="scientific">Muraenolepis orangiensis</name>
    <name type="common">Patagonian moray cod</name>
    <dbReference type="NCBI Taxonomy" id="630683"/>
    <lineage>
        <taxon>Eukaryota</taxon>
        <taxon>Metazoa</taxon>
        <taxon>Chordata</taxon>
        <taxon>Craniata</taxon>
        <taxon>Vertebrata</taxon>
        <taxon>Euteleostomi</taxon>
        <taxon>Actinopterygii</taxon>
        <taxon>Neopterygii</taxon>
        <taxon>Teleostei</taxon>
        <taxon>Neoteleostei</taxon>
        <taxon>Acanthomorphata</taxon>
        <taxon>Zeiogadaria</taxon>
        <taxon>Gadariae</taxon>
        <taxon>Gadiformes</taxon>
        <taxon>Muraenolepidoidei</taxon>
        <taxon>Muraenolepididae</taxon>
        <taxon>Muraenolepis</taxon>
    </lineage>
</organism>
<sequence>MKINEPYTRVKPYVLLVAQIVVKTYMDMDQDSEEEKQQYLALALHLASEFFLRNPNKDVRLLVACCLADIFRVYAPEAPYTSHDKLKDIFLFITRQLKGLEDTKSPQFNRYFYLLENLAWVKSYNICFELEDCNDIFIQLFKTLFSVINTSHNQKVQLHMMDLMSSIIKEGDGVTQELLDTMLINLIPAHKNQNKQAYDLAQTLLKKTVQTIESCIANFFNQVLVMGKSSVSDLSEHVFDLIQELFSIDPLLLTSVMPQLEFKLKSNDEYLKVRSHDPEEAIRHDVIVTIINAGKKDLNLVNDQLLGFVRERTLDKRWRVRKEAMLGLAQLYKKYCLHHEAGKESAQKISWIKDKLLHIYYQNSIDDKLLVEKIFAQYMVPHSLDTGEKMKCLYYLYACLDPNAVKALNEMWKCQNMLRSLVRELLDLHKLPVSERTSQKRGKDERLRIQLEILIRPTCSCKQAETCVREITRKLTFPKQPTNPFLEMVKFLLERIAPVHIDSEAISALVKLLNKSIEGTADDVEEGVSPDTAIRSGLDLLKMLSFTHPTAFHSAETYESLLLCLKMEDDKVAEAAIRIFRNTGQKIESELHQIRSTLIPVLHQKAKRGTPHQAKQAVHCIHAIFQNKEVQLAQIFEPLSRSLNADVPEQLITPLVSLGHISMLAPDQFASPMKSIVANFIVKDLLMNDRSVAVGNKNGKLWTLDDEVSPEVLAKVQAIKLLVRWLLGMKNNQSKSANSTLRLLSAMLVSEGDLTEQKKISKSDMSRLRLAAGGAIMKLAQEPCYHDIVTPEQFHLCGLVINDECYQVRQIFSQKLHIALVKLVLPLEYLAVFALCAKDPVKERRAHARQCLLKNISVRREYIKQNPLLQDKVLALHPEYVVPYMIHLLAHDPDFSKPHEYDQLKDIKECLWFMLEVLMTKNENNSHAFLRKMVENIKQSHDAQFPDDLKASEKLYIVCDVALFVIANKSTACHLETPHEPILPSKFFIKPDKEFKNDKDYLSAEMRQMLLTGKPKPSPVLGAVNKPLTVPGRRVYMKTSTAVSDVVCNTGANSRNSPQALNKMSNSGTQTTESGGGARENNENPVIKNQGGKKTEAVLNTVPSAIPVPKRRGRPPKSATAAAAAVVEKECGVPSTAAGTGGGRGRKRVGDSTSEAINIKVSKQLPKDDGTKRQIDLQR</sequence>
<dbReference type="CDD" id="cd19953">
    <property type="entry name" value="PDS5"/>
    <property type="match status" value="1"/>
</dbReference>